<proteinExistence type="inferred from homology"/>
<comment type="caution">
    <text evidence="17">Lacks conserved residue(s) required for the propagation of feature annotation.</text>
</comment>
<evidence type="ECO:0000256" key="3">
    <source>
        <dbReference type="ARBA" id="ARBA00007811"/>
    </source>
</evidence>
<keyword evidence="11 17" id="KW-1133">Transmembrane helix</keyword>
<reference evidence="19 20" key="1">
    <citation type="submission" date="2015-03" db="EMBL/GenBank/DDBJ databases">
        <title>RNA-seq based gene annotation and comparative genomics of four Zymoseptoria species reveal species-specific pathogenicity related genes and transposable element activity.</title>
        <authorList>
            <person name="Grandaubert J."/>
            <person name="Bhattacharyya A."/>
            <person name="Stukenbrock E.H."/>
        </authorList>
    </citation>
    <scope>NUCLEOTIDE SEQUENCE [LARGE SCALE GENOMIC DNA]</scope>
    <source>
        <strain evidence="19 20">Zb18110</strain>
    </source>
</reference>
<dbReference type="Proteomes" id="UP000033647">
    <property type="component" value="Unassembled WGS sequence"/>
</dbReference>
<dbReference type="PANTHER" id="PTHR11035:SF3">
    <property type="entry name" value="VERY-LONG-CHAIN (3R)-3-HYDROXYACYL-COA DEHYDRATASE"/>
    <property type="match status" value="1"/>
</dbReference>
<dbReference type="EMBL" id="LAFY01000276">
    <property type="protein sequence ID" value="KJY01640.1"/>
    <property type="molecule type" value="Genomic_DNA"/>
</dbReference>
<dbReference type="STRING" id="1047168.A0A0F4GW31"/>
<name>A0A0F4GW31_9PEZI</name>
<feature type="transmembrane region" description="Helical" evidence="17">
    <location>
        <begin position="403"/>
        <end position="424"/>
    </location>
</feature>
<comment type="caution">
    <text evidence="19">The sequence shown here is derived from an EMBL/GenBank/DDBJ whole genome shotgun (WGS) entry which is preliminary data.</text>
</comment>
<keyword evidence="20" id="KW-1185">Reference proteome</keyword>
<keyword evidence="9 17" id="KW-0276">Fatty acid metabolism</keyword>
<evidence type="ECO:0000256" key="9">
    <source>
        <dbReference type="ARBA" id="ARBA00022832"/>
    </source>
</evidence>
<evidence type="ECO:0000256" key="11">
    <source>
        <dbReference type="ARBA" id="ARBA00022989"/>
    </source>
</evidence>
<feature type="region of interest" description="Disordered" evidence="18">
    <location>
        <begin position="1"/>
        <end position="82"/>
    </location>
</feature>
<evidence type="ECO:0000256" key="1">
    <source>
        <dbReference type="ARBA" id="ARBA00004141"/>
    </source>
</evidence>
<dbReference type="GO" id="GO:0008270">
    <property type="term" value="F:zinc ion binding"/>
    <property type="evidence" value="ECO:0007669"/>
    <property type="project" value="UniProtKB-KW"/>
</dbReference>
<evidence type="ECO:0000256" key="6">
    <source>
        <dbReference type="ARBA" id="ARBA00022692"/>
    </source>
</evidence>
<evidence type="ECO:0000256" key="17">
    <source>
        <dbReference type="RuleBase" id="RU363109"/>
    </source>
</evidence>
<keyword evidence="13 17" id="KW-0472">Membrane</keyword>
<keyword evidence="15 17" id="KW-0456">Lyase</keyword>
<keyword evidence="7" id="KW-0479">Metal-binding</keyword>
<feature type="transmembrane region" description="Helical" evidence="17">
    <location>
        <begin position="431"/>
        <end position="449"/>
    </location>
</feature>
<comment type="subcellular location">
    <subcellularLocation>
        <location evidence="17">Endoplasmic reticulum membrane</location>
        <topology evidence="17">Multi-pass membrane protein</topology>
    </subcellularLocation>
    <subcellularLocation>
        <location evidence="1">Membrane</location>
        <topology evidence="1">Multi-pass membrane protein</topology>
    </subcellularLocation>
</comment>
<dbReference type="GO" id="GO:0042761">
    <property type="term" value="P:very long-chain fatty acid biosynthetic process"/>
    <property type="evidence" value="ECO:0007669"/>
    <property type="project" value="TreeGrafter"/>
</dbReference>
<evidence type="ECO:0000256" key="16">
    <source>
        <dbReference type="ARBA" id="ARBA00036671"/>
    </source>
</evidence>
<feature type="transmembrane region" description="Helical" evidence="17">
    <location>
        <begin position="461"/>
        <end position="483"/>
    </location>
</feature>
<comment type="similarity">
    <text evidence="3 17">Belongs to the very long-chain fatty acids dehydratase HACD family.</text>
</comment>
<evidence type="ECO:0000256" key="4">
    <source>
        <dbReference type="ARBA" id="ARBA00013122"/>
    </source>
</evidence>
<evidence type="ECO:0000256" key="8">
    <source>
        <dbReference type="ARBA" id="ARBA00022771"/>
    </source>
</evidence>
<evidence type="ECO:0000256" key="7">
    <source>
        <dbReference type="ARBA" id="ARBA00022723"/>
    </source>
</evidence>
<dbReference type="EC" id="4.2.1.134" evidence="4 17"/>
<dbReference type="OrthoDB" id="46988at2759"/>
<evidence type="ECO:0000256" key="10">
    <source>
        <dbReference type="ARBA" id="ARBA00022833"/>
    </source>
</evidence>
<evidence type="ECO:0000256" key="15">
    <source>
        <dbReference type="ARBA" id="ARBA00023239"/>
    </source>
</evidence>
<keyword evidence="6 17" id="KW-0812">Transmembrane</keyword>
<dbReference type="Pfam" id="PF04387">
    <property type="entry name" value="PTPLA"/>
    <property type="match status" value="1"/>
</dbReference>
<gene>
    <name evidence="19" type="ORF">TI39_contig284g00001</name>
</gene>
<dbReference type="GO" id="GO:0030497">
    <property type="term" value="P:fatty acid elongation"/>
    <property type="evidence" value="ECO:0007669"/>
    <property type="project" value="TreeGrafter"/>
</dbReference>
<dbReference type="GO" id="GO:0030148">
    <property type="term" value="P:sphingolipid biosynthetic process"/>
    <property type="evidence" value="ECO:0007669"/>
    <property type="project" value="TreeGrafter"/>
</dbReference>
<accession>A0A0F4GW31</accession>
<feature type="transmembrane region" description="Helical" evidence="17">
    <location>
        <begin position="298"/>
        <end position="318"/>
    </location>
</feature>
<keyword evidence="12 17" id="KW-0443">Lipid metabolism</keyword>
<evidence type="ECO:0000313" key="19">
    <source>
        <dbReference type="EMBL" id="KJY01640.1"/>
    </source>
</evidence>
<dbReference type="AlphaFoldDB" id="A0A0F4GW31"/>
<dbReference type="InterPro" id="IPR007482">
    <property type="entry name" value="Tyr_Pase-like_PTPLA"/>
</dbReference>
<organism evidence="19 20">
    <name type="scientific">Zymoseptoria brevis</name>
    <dbReference type="NCBI Taxonomy" id="1047168"/>
    <lineage>
        <taxon>Eukaryota</taxon>
        <taxon>Fungi</taxon>
        <taxon>Dikarya</taxon>
        <taxon>Ascomycota</taxon>
        <taxon>Pezizomycotina</taxon>
        <taxon>Dothideomycetes</taxon>
        <taxon>Dothideomycetidae</taxon>
        <taxon>Mycosphaerellales</taxon>
        <taxon>Mycosphaerellaceae</taxon>
        <taxon>Zymoseptoria</taxon>
    </lineage>
</organism>
<keyword evidence="10" id="KW-0862">Zinc</keyword>
<evidence type="ECO:0000256" key="5">
    <source>
        <dbReference type="ARBA" id="ARBA00022516"/>
    </source>
</evidence>
<comment type="pathway">
    <text evidence="2 17">Lipid metabolism; fatty acid biosynthesis.</text>
</comment>
<dbReference type="InterPro" id="IPR017907">
    <property type="entry name" value="Znf_RING_CS"/>
</dbReference>
<evidence type="ECO:0000256" key="14">
    <source>
        <dbReference type="ARBA" id="ARBA00023160"/>
    </source>
</evidence>
<dbReference type="UniPathway" id="UPA00094"/>
<dbReference type="PROSITE" id="PS00518">
    <property type="entry name" value="ZF_RING_1"/>
    <property type="match status" value="1"/>
</dbReference>
<keyword evidence="17" id="KW-0256">Endoplasmic reticulum</keyword>
<keyword evidence="5 17" id="KW-0444">Lipid biosynthesis</keyword>
<evidence type="ECO:0000313" key="20">
    <source>
        <dbReference type="Proteomes" id="UP000033647"/>
    </source>
</evidence>
<comment type="catalytic activity">
    <reaction evidence="16 17">
        <text>a very-long-chain (3R)-3-hydroxyacyl-CoA = a very-long-chain (2E)-enoyl-CoA + H2O</text>
        <dbReference type="Rhea" id="RHEA:45812"/>
        <dbReference type="ChEBI" id="CHEBI:15377"/>
        <dbReference type="ChEBI" id="CHEBI:83728"/>
        <dbReference type="ChEBI" id="CHEBI:85440"/>
        <dbReference type="EC" id="4.2.1.134"/>
    </reaction>
</comment>
<evidence type="ECO:0000256" key="13">
    <source>
        <dbReference type="ARBA" id="ARBA00023136"/>
    </source>
</evidence>
<dbReference type="GO" id="GO:0005789">
    <property type="term" value="C:endoplasmic reticulum membrane"/>
    <property type="evidence" value="ECO:0007669"/>
    <property type="project" value="UniProtKB-SubCell"/>
</dbReference>
<evidence type="ECO:0000256" key="2">
    <source>
        <dbReference type="ARBA" id="ARBA00005194"/>
    </source>
</evidence>
<keyword evidence="14 17" id="KW-0275">Fatty acid biosynthesis</keyword>
<comment type="function">
    <text evidence="17">Catalyzes the third of the four reactions of the long-chain fatty acids elongation cycle. This endoplasmic reticulum-bound enzymatic process, allows the addition of two carbons to the chain of long- and very long-chain fatty acids/VLCFAs per cycle. This enzyme catalyzes the dehydration of the 3-hydroxyacyl-CoA intermediate into trans-2,3-enoyl-CoA, within each cycle of fatty acid elongation. Thereby, it participates to the production of VLCFAs of different chain lengths that are involved in multiple biological processes as precursors of membrane lipids and lipid mediators.</text>
</comment>
<keyword evidence="8" id="KW-0863">Zinc-finger</keyword>
<evidence type="ECO:0000256" key="12">
    <source>
        <dbReference type="ARBA" id="ARBA00023098"/>
    </source>
</evidence>
<dbReference type="GO" id="GO:0102158">
    <property type="term" value="F:very-long-chain (3R)-3-hydroxyacyl-CoA dehydratase activity"/>
    <property type="evidence" value="ECO:0007669"/>
    <property type="project" value="UniProtKB-EC"/>
</dbReference>
<dbReference type="PANTHER" id="PTHR11035">
    <property type="entry name" value="VERY-LONG-CHAIN (3R)-3-HYDROXYACYL-COA DEHYDRATASE"/>
    <property type="match status" value="1"/>
</dbReference>
<protein>
    <recommendedName>
        <fullName evidence="4 17">Very-long-chain (3R)-3-hydroxyacyl-CoA dehydratase</fullName>
        <ecNumber evidence="4 17">4.2.1.134</ecNumber>
    </recommendedName>
</protein>
<sequence length="497" mass="54371">MDDVEITNMRPRRRSPPAITRGSSTGAAPAQENATAFPPGRAEPIDLTSDNEDDVVLVDTRTRQGDNLARPGATAGVGTRSVADQRSTINDLLNGGTRLLDRMQRYGHAAFAGLGELPPPAARPNYGPNPNRVPRVAHFHPLVGQAQTVMMDYAMPGFDLGYAGANRPPTPKYEPPEKAAPGFTRSPGEDEEIVCPNCGDELAMGEEDIKQQVWVIKKCGHAYCGICAQNRTKSAAKRGKGKQKAVDTCSTSSEVLPLPFKKCVVDDCAAPAADSQQLPKGQATRSAKKSSPAKTGYLILYNALSAVLWAVVLTRTLQTTATKGYRSTYPEVGEWTKWTQTLAGLEVLHAATGLVRAPLLTTLMQVASRYLLVWLIVEPFPHTTALSSPAYSSMLVAWSVTEVIRYSYFAITLATGGVPGWMLWLRYNTFFVLYPLGIGSECWLVWRALNPARAYNPLFEWALKAILLIYVPGSYVLFTHMMAQRRKVLRAEKTKTK</sequence>
<evidence type="ECO:0000256" key="18">
    <source>
        <dbReference type="SAM" id="MobiDB-lite"/>
    </source>
</evidence>